<sequence length="118" mass="13622">MINKKLVIFLFLLTELQIAHAASFDCRQPLLPDEKEICSSQELNDHDMEMSVKYHWLSGVLGMGARGEMSDDQQNWLQKRHKCGSDTTCLTKHYRQRINELNEIYRAINKPVSSVVGK</sequence>
<dbReference type="InterPro" id="IPR021116">
    <property type="entry name" value="Calcitonin/adrenomedullin"/>
</dbReference>
<evidence type="ECO:0000313" key="4">
    <source>
        <dbReference type="EMBL" id="HAF6120429.1"/>
    </source>
</evidence>
<name>A0A750BBT3_SALER</name>
<evidence type="ECO:0000313" key="2">
    <source>
        <dbReference type="EMBL" id="HAF1519415.1"/>
    </source>
</evidence>
<dbReference type="GO" id="GO:0005576">
    <property type="term" value="C:extracellular region"/>
    <property type="evidence" value="ECO:0007669"/>
    <property type="project" value="InterPro"/>
</dbReference>
<dbReference type="EMBL" id="DAAVHI010000029">
    <property type="protein sequence ID" value="HAF4742897.1"/>
    <property type="molecule type" value="Genomic_DNA"/>
</dbReference>
<keyword evidence="1" id="KW-0732">Signal</keyword>
<evidence type="ECO:0000313" key="3">
    <source>
        <dbReference type="EMBL" id="HAF4742897.1"/>
    </source>
</evidence>
<dbReference type="EMBL" id="DAAXOU010000029">
    <property type="protein sequence ID" value="HAG1943592.1"/>
    <property type="molecule type" value="Genomic_DNA"/>
</dbReference>
<gene>
    <name evidence="2" type="ORF">G8L55_004508</name>
    <name evidence="5" type="ORF">G8V98_004547</name>
    <name evidence="4" type="ORF">G9F15_004499</name>
    <name evidence="3" type="ORF">G9F29_004751</name>
</gene>
<dbReference type="PANTHER" id="PTHR37549:SF1">
    <property type="entry name" value="LIPOPROTEIN LPRI"/>
    <property type="match status" value="1"/>
</dbReference>
<dbReference type="EMBL" id="DAAUKD010000020">
    <property type="protein sequence ID" value="HAF1519415.1"/>
    <property type="molecule type" value="Genomic_DNA"/>
</dbReference>
<reference evidence="4" key="1">
    <citation type="journal article" date="2018" name="Genome Biol.">
        <title>SKESA: strategic k-mer extension for scrupulous assemblies.</title>
        <authorList>
            <person name="Souvorov A."/>
            <person name="Agarwala R."/>
            <person name="Lipman D.J."/>
        </authorList>
    </citation>
    <scope>NUCLEOTIDE SEQUENCE</scope>
    <source>
        <strain evidence="5">MA.CK_00/00009888</strain>
        <strain evidence="2">MA.CK_05/00001338</strain>
        <strain evidence="4">MA.CK_93/00004333</strain>
        <strain evidence="3">MA.CK_93/00015421</strain>
    </source>
</reference>
<reference evidence="4" key="2">
    <citation type="submission" date="2020-02" db="EMBL/GenBank/DDBJ databases">
        <authorList>
            <consortium name="NCBI Pathogen Detection Project"/>
        </authorList>
    </citation>
    <scope>NUCLEOTIDE SEQUENCE</scope>
    <source>
        <strain evidence="5">MA.CK_00/00009888</strain>
        <strain evidence="2">MA.CK_05/00001338</strain>
        <strain evidence="4">MA.CK_93/00004333</strain>
        <strain evidence="3">MA.CK_93/00015421</strain>
    </source>
</reference>
<dbReference type="GO" id="GO:0005179">
    <property type="term" value="F:hormone activity"/>
    <property type="evidence" value="ECO:0007669"/>
    <property type="project" value="InterPro"/>
</dbReference>
<organism evidence="4">
    <name type="scientific">Salmonella enterica</name>
    <name type="common">Salmonella choleraesuis</name>
    <dbReference type="NCBI Taxonomy" id="28901"/>
    <lineage>
        <taxon>Bacteria</taxon>
        <taxon>Pseudomonadati</taxon>
        <taxon>Pseudomonadota</taxon>
        <taxon>Gammaproteobacteria</taxon>
        <taxon>Enterobacterales</taxon>
        <taxon>Enterobacteriaceae</taxon>
        <taxon>Salmonella</taxon>
    </lineage>
</organism>
<evidence type="ECO:0008006" key="6">
    <source>
        <dbReference type="Google" id="ProtNLM"/>
    </source>
</evidence>
<comment type="caution">
    <text evidence="4">The sequence shown here is derived from an EMBL/GenBank/DDBJ whole genome shotgun (WGS) entry which is preliminary data.</text>
</comment>
<evidence type="ECO:0000256" key="1">
    <source>
        <dbReference type="SAM" id="SignalP"/>
    </source>
</evidence>
<evidence type="ECO:0000313" key="5">
    <source>
        <dbReference type="EMBL" id="HAG1943592.1"/>
    </source>
</evidence>
<dbReference type="PANTHER" id="PTHR37549">
    <property type="entry name" value="LIPOPROTEIN LPRI"/>
    <property type="match status" value="1"/>
</dbReference>
<dbReference type="Pfam" id="PF00214">
    <property type="entry name" value="Calc_CGRP_IAPP"/>
    <property type="match status" value="1"/>
</dbReference>
<accession>A0A750BBT3</accession>
<feature type="chain" id="PRO_5036197990" description="DUF1311 domain-containing protein" evidence="1">
    <location>
        <begin position="22"/>
        <end position="118"/>
    </location>
</feature>
<dbReference type="InterPro" id="IPR052755">
    <property type="entry name" value="Lysozyme_Inhibitor_LprI"/>
</dbReference>
<feature type="signal peptide" evidence="1">
    <location>
        <begin position="1"/>
        <end position="21"/>
    </location>
</feature>
<proteinExistence type="predicted"/>
<dbReference type="AlphaFoldDB" id="A0A750BBT3"/>
<protein>
    <recommendedName>
        <fullName evidence="6">DUF1311 domain-containing protein</fullName>
    </recommendedName>
</protein>
<dbReference type="EMBL" id="DAAVQD010000021">
    <property type="protein sequence ID" value="HAF6120429.1"/>
    <property type="molecule type" value="Genomic_DNA"/>
</dbReference>